<keyword evidence="3" id="KW-1185">Reference proteome</keyword>
<proteinExistence type="predicted"/>
<protein>
    <submittedName>
        <fullName evidence="2">Uncharacterized protein</fullName>
    </submittedName>
</protein>
<sequence length="399" mass="44033">MIEALARRMAGVVLVTLGATVPVVAYTRLDAWDAELAGRADPSPTGLVDMLLGGIGIVLIIGAGLWWHRRRTTMWPIWARWAAIPGLFLAVFTCLSIAEKRNAPVALAIGVGLIVACWALSEAVRLVMTRPVTDGLIASRLEIPFRVRVLKARLCVRHDRLVLDSLTSQRKRSRDAIAVPWQALRSIELVDVEQETVCRVLVFSGLPEANAREFDVTPGPALHIVGTARELLVPVTNEVGRAVLRAVEARSADMEVDEGELAEDEWRRKSGVRTTNALTRAQRRAGVHYRTDYRPYRLIPVAGFLLMPLFALFGMTLSLATGSKKQQEQFYVVDGVVSPWNVAILAVASIGFLYVLYRLVGKSFLSFMEGQNYIEAYPEPPARAKTGTVPGSGKRNRKR</sequence>
<feature type="transmembrane region" description="Helical" evidence="1">
    <location>
        <begin position="298"/>
        <end position="320"/>
    </location>
</feature>
<feature type="transmembrane region" description="Helical" evidence="1">
    <location>
        <begin position="49"/>
        <end position="67"/>
    </location>
</feature>
<dbReference type="RefSeq" id="WP_184673500.1">
    <property type="nucleotide sequence ID" value="NZ_BAABAI010000041.1"/>
</dbReference>
<feature type="transmembrane region" description="Helical" evidence="1">
    <location>
        <begin position="340"/>
        <end position="360"/>
    </location>
</feature>
<comment type="caution">
    <text evidence="2">The sequence shown here is derived from an EMBL/GenBank/DDBJ whole genome shotgun (WGS) entry which is preliminary data.</text>
</comment>
<evidence type="ECO:0000313" key="3">
    <source>
        <dbReference type="Proteomes" id="UP000542674"/>
    </source>
</evidence>
<gene>
    <name evidence="2" type="ORF">F4559_005548</name>
</gene>
<accession>A0A7W7T7V3</accession>
<dbReference type="Proteomes" id="UP000542674">
    <property type="component" value="Unassembled WGS sequence"/>
</dbReference>
<evidence type="ECO:0000313" key="2">
    <source>
        <dbReference type="EMBL" id="MBB4968189.1"/>
    </source>
</evidence>
<name>A0A7W7T7V3_9PSEU</name>
<keyword evidence="1" id="KW-0812">Transmembrane</keyword>
<feature type="transmembrane region" description="Helical" evidence="1">
    <location>
        <begin position="104"/>
        <end position="121"/>
    </location>
</feature>
<dbReference type="EMBL" id="JACHJS010000001">
    <property type="protein sequence ID" value="MBB4968189.1"/>
    <property type="molecule type" value="Genomic_DNA"/>
</dbReference>
<dbReference type="AlphaFoldDB" id="A0A7W7T7V3"/>
<keyword evidence="1" id="KW-1133">Transmembrane helix</keyword>
<organism evidence="2 3">
    <name type="scientific">Saccharothrix violaceirubra</name>
    <dbReference type="NCBI Taxonomy" id="413306"/>
    <lineage>
        <taxon>Bacteria</taxon>
        <taxon>Bacillati</taxon>
        <taxon>Actinomycetota</taxon>
        <taxon>Actinomycetes</taxon>
        <taxon>Pseudonocardiales</taxon>
        <taxon>Pseudonocardiaceae</taxon>
        <taxon>Saccharothrix</taxon>
    </lineage>
</organism>
<feature type="transmembrane region" description="Helical" evidence="1">
    <location>
        <begin position="79"/>
        <end position="98"/>
    </location>
</feature>
<keyword evidence="1" id="KW-0472">Membrane</keyword>
<reference evidence="2 3" key="1">
    <citation type="submission" date="2020-08" db="EMBL/GenBank/DDBJ databases">
        <title>Sequencing the genomes of 1000 actinobacteria strains.</title>
        <authorList>
            <person name="Klenk H.-P."/>
        </authorList>
    </citation>
    <scope>NUCLEOTIDE SEQUENCE [LARGE SCALE GENOMIC DNA]</scope>
    <source>
        <strain evidence="2 3">DSM 45084</strain>
    </source>
</reference>
<evidence type="ECO:0000256" key="1">
    <source>
        <dbReference type="SAM" id="Phobius"/>
    </source>
</evidence>